<evidence type="ECO:0000313" key="2">
    <source>
        <dbReference type="Proteomes" id="UP000245489"/>
    </source>
</evidence>
<organism evidence="1 2">
    <name type="scientific">Arcicella aurantiaca</name>
    <dbReference type="NCBI Taxonomy" id="591202"/>
    <lineage>
        <taxon>Bacteria</taxon>
        <taxon>Pseudomonadati</taxon>
        <taxon>Bacteroidota</taxon>
        <taxon>Cytophagia</taxon>
        <taxon>Cytophagales</taxon>
        <taxon>Flectobacillaceae</taxon>
        <taxon>Arcicella</taxon>
    </lineage>
</organism>
<sequence length="55" mass="6740">MYQFRTKQGDKFYTFFSPEEISKYIHFDSYDEAGNSKVIERKNVDFESFKFDKCF</sequence>
<dbReference type="EMBL" id="QGGO01000037">
    <property type="protein sequence ID" value="PWK17217.1"/>
    <property type="molecule type" value="Genomic_DNA"/>
</dbReference>
<comment type="caution">
    <text evidence="1">The sequence shown here is derived from an EMBL/GenBank/DDBJ whole genome shotgun (WGS) entry which is preliminary data.</text>
</comment>
<reference evidence="1 2" key="1">
    <citation type="submission" date="2018-05" db="EMBL/GenBank/DDBJ databases">
        <title>Genomic Encyclopedia of Archaeal and Bacterial Type Strains, Phase II (KMG-II): from individual species to whole genera.</title>
        <authorList>
            <person name="Goeker M."/>
        </authorList>
    </citation>
    <scope>NUCLEOTIDE SEQUENCE [LARGE SCALE GENOMIC DNA]</scope>
    <source>
        <strain evidence="1 2">DSM 22214</strain>
    </source>
</reference>
<name>A0A316DG00_9BACT</name>
<dbReference type="Proteomes" id="UP000245489">
    <property type="component" value="Unassembled WGS sequence"/>
</dbReference>
<proteinExistence type="predicted"/>
<accession>A0A316DG00</accession>
<evidence type="ECO:0000313" key="1">
    <source>
        <dbReference type="EMBL" id="PWK17217.1"/>
    </source>
</evidence>
<keyword evidence="2" id="KW-1185">Reference proteome</keyword>
<protein>
    <submittedName>
        <fullName evidence="1">Uncharacterized protein</fullName>
    </submittedName>
</protein>
<dbReference type="AlphaFoldDB" id="A0A316DG00"/>
<gene>
    <name evidence="1" type="ORF">LV89_04503</name>
</gene>